<accession>A0A1E7LJG3</accession>
<evidence type="ECO:0000313" key="2">
    <source>
        <dbReference type="EMBL" id="OEV16339.1"/>
    </source>
</evidence>
<gene>
    <name evidence="2" type="ORF">AN221_32550</name>
</gene>
<sequence length="309" mass="33328">MLRVIRSTVQGLDIETDLEDDYAAAAEAGDLLHETYTGDRNLTIEVRTYTDPAGQNRFAVLYTHGADIDWQDTPDYAEARASYEESVRETEKGVPVDVDEDGNENPLFETTDVRGVANYEEGSEESGEAEAYLLLAEWATVEAEKAQELAAEKAQARQAAYALAIDTFGRGGNAVLARRVGKSEPTVKDIADRGRLILEAQRLEQFSVDLFEDNAGGLYLRKAGDTTGWFLGAGAEHNCGPFTDDAKAWRDGNWEPNENDGQTPAYGMNTAALTHIATWSTKGGLKVIDGPSAAPAAGAAGGIYLGIKN</sequence>
<evidence type="ECO:0000313" key="3">
    <source>
        <dbReference type="Proteomes" id="UP000175971"/>
    </source>
</evidence>
<keyword evidence="3" id="KW-1185">Reference proteome</keyword>
<feature type="region of interest" description="Disordered" evidence="1">
    <location>
        <begin position="88"/>
        <end position="108"/>
    </location>
</feature>
<dbReference type="EMBL" id="LJGZ01000103">
    <property type="protein sequence ID" value="OEV16339.1"/>
    <property type="molecule type" value="Genomic_DNA"/>
</dbReference>
<name>A0A1E7LJG3_9ACTN</name>
<dbReference type="AlphaFoldDB" id="A0A1E7LJG3"/>
<dbReference type="RefSeq" id="WP_070203884.1">
    <property type="nucleotide sequence ID" value="NZ_LJGZ01000103.1"/>
</dbReference>
<dbReference type="Proteomes" id="UP000175971">
    <property type="component" value="Unassembled WGS sequence"/>
</dbReference>
<dbReference type="OrthoDB" id="5197417at2"/>
<comment type="caution">
    <text evidence="2">The sequence shown here is derived from an EMBL/GenBank/DDBJ whole genome shotgun (WGS) entry which is preliminary data.</text>
</comment>
<reference evidence="2 3" key="1">
    <citation type="journal article" date="2016" name="Front. Microbiol.">
        <title>Comparative Genomics Analysis of Streptomyces Species Reveals Their Adaptation to the Marine Environment and Their Diversity at the Genomic Level.</title>
        <authorList>
            <person name="Tian X."/>
            <person name="Zhang Z."/>
            <person name="Yang T."/>
            <person name="Chen M."/>
            <person name="Li J."/>
            <person name="Chen F."/>
            <person name="Yang J."/>
            <person name="Li W."/>
            <person name="Zhang B."/>
            <person name="Zhang Z."/>
            <person name="Wu J."/>
            <person name="Zhang C."/>
            <person name="Long L."/>
            <person name="Xiao J."/>
        </authorList>
    </citation>
    <scope>NUCLEOTIDE SEQUENCE [LARGE SCALE GENOMIC DNA]</scope>
    <source>
        <strain evidence="2 3">SCSIO M10372</strain>
    </source>
</reference>
<protein>
    <submittedName>
        <fullName evidence="2">Uncharacterized protein</fullName>
    </submittedName>
</protein>
<organism evidence="2 3">
    <name type="scientific">Streptomyces nanshensis</name>
    <dbReference type="NCBI Taxonomy" id="518642"/>
    <lineage>
        <taxon>Bacteria</taxon>
        <taxon>Bacillati</taxon>
        <taxon>Actinomycetota</taxon>
        <taxon>Actinomycetes</taxon>
        <taxon>Kitasatosporales</taxon>
        <taxon>Streptomycetaceae</taxon>
        <taxon>Streptomyces</taxon>
    </lineage>
</organism>
<evidence type="ECO:0000256" key="1">
    <source>
        <dbReference type="SAM" id="MobiDB-lite"/>
    </source>
</evidence>
<proteinExistence type="predicted"/>